<dbReference type="PANTHER" id="PTHR23028:SF125">
    <property type="entry name" value="ACYLTRANSFERASE"/>
    <property type="match status" value="1"/>
</dbReference>
<feature type="transmembrane region" description="Helical" evidence="1">
    <location>
        <begin position="390"/>
        <end position="410"/>
    </location>
</feature>
<keyword evidence="3" id="KW-0808">Transferase</keyword>
<keyword evidence="3" id="KW-0012">Acyltransferase</keyword>
<feature type="transmembrane region" description="Helical" evidence="1">
    <location>
        <begin position="107"/>
        <end position="130"/>
    </location>
</feature>
<reference evidence="3" key="1">
    <citation type="journal article" date="2020" name="Stud. Mycol.">
        <title>101 Dothideomycetes genomes: a test case for predicting lifestyles and emergence of pathogens.</title>
        <authorList>
            <person name="Haridas S."/>
            <person name="Albert R."/>
            <person name="Binder M."/>
            <person name="Bloem J."/>
            <person name="Labutti K."/>
            <person name="Salamov A."/>
            <person name="Andreopoulos B."/>
            <person name="Baker S."/>
            <person name="Barry K."/>
            <person name="Bills G."/>
            <person name="Bluhm B."/>
            <person name="Cannon C."/>
            <person name="Castanera R."/>
            <person name="Culley D."/>
            <person name="Daum C."/>
            <person name="Ezra D."/>
            <person name="Gonzalez J."/>
            <person name="Henrissat B."/>
            <person name="Kuo A."/>
            <person name="Liang C."/>
            <person name="Lipzen A."/>
            <person name="Lutzoni F."/>
            <person name="Magnuson J."/>
            <person name="Mondo S."/>
            <person name="Nolan M."/>
            <person name="Ohm R."/>
            <person name="Pangilinan J."/>
            <person name="Park H.-J."/>
            <person name="Ramirez L."/>
            <person name="Alfaro M."/>
            <person name="Sun H."/>
            <person name="Tritt A."/>
            <person name="Yoshinaga Y."/>
            <person name="Zwiers L.-H."/>
            <person name="Turgeon B."/>
            <person name="Goodwin S."/>
            <person name="Spatafora J."/>
            <person name="Crous P."/>
            <person name="Grigoriev I."/>
        </authorList>
    </citation>
    <scope>NUCLEOTIDE SEQUENCE</scope>
    <source>
        <strain evidence="3">CBS 627.86</strain>
    </source>
</reference>
<proteinExistence type="predicted"/>
<evidence type="ECO:0000256" key="1">
    <source>
        <dbReference type="SAM" id="Phobius"/>
    </source>
</evidence>
<keyword evidence="1" id="KW-0812">Transmembrane</keyword>
<evidence type="ECO:0000259" key="2">
    <source>
        <dbReference type="Pfam" id="PF01757"/>
    </source>
</evidence>
<dbReference type="Pfam" id="PF01757">
    <property type="entry name" value="Acyl_transf_3"/>
    <property type="match status" value="1"/>
</dbReference>
<dbReference type="Proteomes" id="UP000799770">
    <property type="component" value="Unassembled WGS sequence"/>
</dbReference>
<keyword evidence="1" id="KW-1133">Transmembrane helix</keyword>
<gene>
    <name evidence="3" type="ORF">BDV96DRAFT_592920</name>
</gene>
<dbReference type="OrthoDB" id="5819582at2759"/>
<feature type="transmembrane region" description="Helical" evidence="1">
    <location>
        <begin position="161"/>
        <end position="179"/>
    </location>
</feature>
<sequence>MPAKFEGLLDQSHLQDIKLDTTSSWRPSLKPRWSIDIIRPEFISTLRPGTPKKPVRRTAWLDGLRGFAAFVVFIHHNQLWAHGIMGNVVYENAFGFEGRHYFSALPFIRLFFAGGHFAVAIFFVISGYVLSVKALGLIQKGQFHVAADSVGSALFRRWLRLYIPVIAVTLFWISVLHWTRVWVAIGEIKSTWTEDIHNWYILFKNYSFVFLVGNESMYEFTRLYHPHSWSIPIEFKGSIIIYTAVSALSRCTRNARLWAEAGLVFYFLYIVDGWYGALFMAGMLLCDLDLLALDDNLPYLFSYLDNFKELIFFHLFLLGLYFGGVPSCDGPEYANLLARSPGWKWLSKLKPQAAFDVKWFFLFWAAFLTVASIPRLPWLKSFFECRVNQYLARISFALYLVHGPVIWMLGDRLYAATGLSNNIDAHKEHIPRWVEAFPLSKKGTMGLELAWWAPQVVILPVTLYAAEVVTKLFDEPSVKISNWLYKKTLAPAPPSPKIG</sequence>
<feature type="domain" description="Acyltransferase 3" evidence="2">
    <location>
        <begin position="59"/>
        <end position="420"/>
    </location>
</feature>
<evidence type="ECO:0000313" key="3">
    <source>
        <dbReference type="EMBL" id="KAF2105185.1"/>
    </source>
</evidence>
<dbReference type="AlphaFoldDB" id="A0A6A5YDR0"/>
<accession>A0A6A5YDR0</accession>
<feature type="transmembrane region" description="Helical" evidence="1">
    <location>
        <begin position="263"/>
        <end position="286"/>
    </location>
</feature>
<dbReference type="PANTHER" id="PTHR23028">
    <property type="entry name" value="ACETYLTRANSFERASE"/>
    <property type="match status" value="1"/>
</dbReference>
<dbReference type="EMBL" id="ML977401">
    <property type="protein sequence ID" value="KAF2105185.1"/>
    <property type="molecule type" value="Genomic_DNA"/>
</dbReference>
<keyword evidence="4" id="KW-1185">Reference proteome</keyword>
<feature type="transmembrane region" description="Helical" evidence="1">
    <location>
        <begin position="359"/>
        <end position="378"/>
    </location>
</feature>
<dbReference type="GO" id="GO:0016747">
    <property type="term" value="F:acyltransferase activity, transferring groups other than amino-acyl groups"/>
    <property type="evidence" value="ECO:0007669"/>
    <property type="project" value="InterPro"/>
</dbReference>
<dbReference type="InterPro" id="IPR002656">
    <property type="entry name" value="Acyl_transf_3_dom"/>
</dbReference>
<name>A0A6A5YDR0_9PLEO</name>
<evidence type="ECO:0000313" key="4">
    <source>
        <dbReference type="Proteomes" id="UP000799770"/>
    </source>
</evidence>
<protein>
    <submittedName>
        <fullName evidence="3">Acyltransferase 3</fullName>
    </submittedName>
</protein>
<keyword evidence="1" id="KW-0472">Membrane</keyword>
<organism evidence="3 4">
    <name type="scientific">Lophiotrema nucula</name>
    <dbReference type="NCBI Taxonomy" id="690887"/>
    <lineage>
        <taxon>Eukaryota</taxon>
        <taxon>Fungi</taxon>
        <taxon>Dikarya</taxon>
        <taxon>Ascomycota</taxon>
        <taxon>Pezizomycotina</taxon>
        <taxon>Dothideomycetes</taxon>
        <taxon>Pleosporomycetidae</taxon>
        <taxon>Pleosporales</taxon>
        <taxon>Lophiotremataceae</taxon>
        <taxon>Lophiotrema</taxon>
    </lineage>
</organism>
<dbReference type="InterPro" id="IPR050879">
    <property type="entry name" value="Acyltransferase_3"/>
</dbReference>